<dbReference type="EMBL" id="JAVDVX010000002">
    <property type="protein sequence ID" value="MDR7089000.1"/>
    <property type="molecule type" value="Genomic_DNA"/>
</dbReference>
<dbReference type="Gene3D" id="1.20.1260.10">
    <property type="match status" value="1"/>
</dbReference>
<dbReference type="SUPFAM" id="SSF47240">
    <property type="entry name" value="Ferritin-like"/>
    <property type="match status" value="1"/>
</dbReference>
<dbReference type="InterPro" id="IPR019052">
    <property type="entry name" value="DUF2383"/>
</dbReference>
<accession>A0ABU1UV24</accession>
<comment type="caution">
    <text evidence="2">The sequence shown here is derived from an EMBL/GenBank/DDBJ whole genome shotgun (WGS) entry which is preliminary data.</text>
</comment>
<dbReference type="InterPro" id="IPR012347">
    <property type="entry name" value="Ferritin-like"/>
</dbReference>
<dbReference type="InterPro" id="IPR009078">
    <property type="entry name" value="Ferritin-like_SF"/>
</dbReference>
<feature type="domain" description="DUF2383" evidence="1">
    <location>
        <begin position="9"/>
        <end position="113"/>
    </location>
</feature>
<proteinExistence type="predicted"/>
<gene>
    <name evidence="2" type="ORF">J2X05_001006</name>
</gene>
<dbReference type="RefSeq" id="WP_310069490.1">
    <property type="nucleotide sequence ID" value="NZ_JAVDVX010000002.1"/>
</dbReference>
<dbReference type="Proteomes" id="UP001253595">
    <property type="component" value="Unassembled WGS sequence"/>
</dbReference>
<protein>
    <recommendedName>
        <fullName evidence="1">DUF2383 domain-containing protein</fullName>
    </recommendedName>
</protein>
<evidence type="ECO:0000313" key="3">
    <source>
        <dbReference type="Proteomes" id="UP001253595"/>
    </source>
</evidence>
<reference evidence="2 3" key="1">
    <citation type="submission" date="2023-07" db="EMBL/GenBank/DDBJ databases">
        <title>Sorghum-associated microbial communities from plants grown in Nebraska, USA.</title>
        <authorList>
            <person name="Schachtman D."/>
        </authorList>
    </citation>
    <scope>NUCLEOTIDE SEQUENCE [LARGE SCALE GENOMIC DNA]</scope>
    <source>
        <strain evidence="2 3">BE190</strain>
    </source>
</reference>
<dbReference type="Pfam" id="PF09537">
    <property type="entry name" value="DUF2383"/>
    <property type="match status" value="1"/>
</dbReference>
<evidence type="ECO:0000313" key="2">
    <source>
        <dbReference type="EMBL" id="MDR7089000.1"/>
    </source>
</evidence>
<sequence>MFRLLSDTEVALNELFVACRESIDHYHDAAELVGQSEIAKHFLDIANSRKLFLNRLASAIRELGDLPSVPDPDKEAGEMMLHHLSAALSSDYTNEALAQRIKTEEHILALVNAARKTEPNQSCTGLLNDLTSHIEDAINTLTKAV</sequence>
<keyword evidence="3" id="KW-1185">Reference proteome</keyword>
<evidence type="ECO:0000259" key="1">
    <source>
        <dbReference type="Pfam" id="PF09537"/>
    </source>
</evidence>
<organism evidence="2 3">
    <name type="scientific">Cellvibrio fibrivorans</name>
    <dbReference type="NCBI Taxonomy" id="126350"/>
    <lineage>
        <taxon>Bacteria</taxon>
        <taxon>Pseudomonadati</taxon>
        <taxon>Pseudomonadota</taxon>
        <taxon>Gammaproteobacteria</taxon>
        <taxon>Cellvibrionales</taxon>
        <taxon>Cellvibrionaceae</taxon>
        <taxon>Cellvibrio</taxon>
    </lineage>
</organism>
<name>A0ABU1UV24_9GAMM</name>